<proteinExistence type="predicted"/>
<feature type="domain" description="Glucosyltransferase 3-like C-terminal" evidence="4">
    <location>
        <begin position="122"/>
        <end position="216"/>
    </location>
</feature>
<dbReference type="InterPro" id="IPR058592">
    <property type="entry name" value="Gtf3_C"/>
</dbReference>
<evidence type="ECO:0000256" key="1">
    <source>
        <dbReference type="ARBA" id="ARBA00022679"/>
    </source>
</evidence>
<evidence type="ECO:0000259" key="2">
    <source>
        <dbReference type="Pfam" id="PF08759"/>
    </source>
</evidence>
<organism evidence="5 8">
    <name type="scientific">Lactobacillus selangorensis</name>
    <dbReference type="NCBI Taxonomy" id="81857"/>
    <lineage>
        <taxon>Bacteria</taxon>
        <taxon>Bacillati</taxon>
        <taxon>Bacillota</taxon>
        <taxon>Bacilli</taxon>
        <taxon>Lactobacillales</taxon>
        <taxon>Lactobacillaceae</taxon>
        <taxon>Lactobacillus</taxon>
    </lineage>
</organism>
<dbReference type="PATRIC" id="fig|81857.3.peg.1944"/>
<dbReference type="InterPro" id="IPR014869">
    <property type="entry name" value="GT-D"/>
</dbReference>
<evidence type="ECO:0000259" key="4">
    <source>
        <dbReference type="Pfam" id="PF26337"/>
    </source>
</evidence>
<evidence type="ECO:0000313" key="8">
    <source>
        <dbReference type="Proteomes" id="UP000051751"/>
    </source>
</evidence>
<sequence>MLVYQYPSAIDEQFEVSFAEHVVFSQIKFVPVVYDYQHLHYGENPGFDEIRILNMASCVVVQTEQMAQQMRTDGVTAPLVLQNGWDFLTTKPFSKEQLQKKIHPASQADSSCAVWKTKNATSDFGVAQPADSYSRYSLAPEVFMYLAMGMPGIAWQNSAVAKLISHNHLGYVIQSLNESEALFSSLNEQTLKELQQRVQGFGRLLRNGFFTRLLLAAVEKSVFKDTWHFEQKLTEQPVGNIHVLSIPETLTYIKEHHASVARFGDGEFEIMKGNDIALQRDNPVLAEKLKEVVSYQSDEKLLICLPDVFADLSKYKDSTQYFWQRRRRNTAELFKGIDTSGVYGSAFISRPYLDLKDHYPSQSYFEQLKDLWYQRDILIVEGKNTRSGEGNDLFADARSIERILCPSTNAFSKLAAIETAIKKFGQHRLVLVMLGPTAKIIVYDLLATNDWLIDIGHIDSEYEWFKLGVSERVKIPHKHTAEIDLDSEELMDNPDFNKQVVLDLSSK</sequence>
<reference evidence="7 8" key="1">
    <citation type="journal article" date="2015" name="Genome Announc.">
        <title>Expanding the biotechnology potential of lactobacilli through comparative genomics of 213 strains and associated genera.</title>
        <authorList>
            <person name="Sun Z."/>
            <person name="Harris H.M."/>
            <person name="McCann A."/>
            <person name="Guo C."/>
            <person name="Argimon S."/>
            <person name="Zhang W."/>
            <person name="Yang X."/>
            <person name="Jeffery I.B."/>
            <person name="Cooney J.C."/>
            <person name="Kagawa T.F."/>
            <person name="Liu W."/>
            <person name="Song Y."/>
            <person name="Salvetti E."/>
            <person name="Wrobel A."/>
            <person name="Rasinkangas P."/>
            <person name="Parkhill J."/>
            <person name="Rea M.C."/>
            <person name="O'Sullivan O."/>
            <person name="Ritari J."/>
            <person name="Douillard F.P."/>
            <person name="Paul Ross R."/>
            <person name="Yang R."/>
            <person name="Briner A.E."/>
            <person name="Felis G.E."/>
            <person name="de Vos W.M."/>
            <person name="Barrangou R."/>
            <person name="Klaenhammer T.R."/>
            <person name="Caufield P.W."/>
            <person name="Cui Y."/>
            <person name="Zhang H."/>
            <person name="O'Toole P.W."/>
        </authorList>
    </citation>
    <scope>NUCLEOTIDE SEQUENCE [LARGE SCALE GENOMIC DNA]</scope>
    <source>
        <strain evidence="5 8">ATCC BAA-66</strain>
        <strain evidence="6 7">DSM 13344</strain>
    </source>
</reference>
<evidence type="ECO:0000313" key="7">
    <source>
        <dbReference type="Proteomes" id="UP000051645"/>
    </source>
</evidence>
<feature type="domain" description="Glycosyltransferase GT-D fold" evidence="2">
    <location>
        <begin position="260"/>
        <end position="482"/>
    </location>
</feature>
<name>A0A0R2FRI2_9LACO</name>
<dbReference type="EMBL" id="JQAZ01000007">
    <property type="protein sequence ID" value="KRN30329.1"/>
    <property type="molecule type" value="Genomic_DNA"/>
</dbReference>
<dbReference type="Pfam" id="PF26337">
    <property type="entry name" value="Gtf3_C"/>
    <property type="match status" value="1"/>
</dbReference>
<accession>A0A0R2FRI2</accession>
<dbReference type="NCBIfam" id="TIGR03728">
    <property type="entry name" value="glyco_access_1"/>
    <property type="match status" value="1"/>
</dbReference>
<dbReference type="Pfam" id="PF26334">
    <property type="entry name" value="Gtf3_N"/>
    <property type="match status" value="1"/>
</dbReference>
<feature type="domain" description="Glucosyltransferase 3-like N-terminal" evidence="3">
    <location>
        <begin position="2"/>
        <end position="83"/>
    </location>
</feature>
<protein>
    <submittedName>
        <fullName evidence="5">Uncharacterized protein</fullName>
    </submittedName>
</protein>
<dbReference type="Gene3D" id="3.40.50.2000">
    <property type="entry name" value="Glycogen Phosphorylase B"/>
    <property type="match status" value="1"/>
</dbReference>
<dbReference type="STRING" id="81857.IV38_GL001919"/>
<evidence type="ECO:0000313" key="5">
    <source>
        <dbReference type="EMBL" id="KRN27706.1"/>
    </source>
</evidence>
<dbReference type="AlphaFoldDB" id="A0A0R2FRI2"/>
<dbReference type="Pfam" id="PF08759">
    <property type="entry name" value="GT-D"/>
    <property type="match status" value="1"/>
</dbReference>
<dbReference type="Proteomes" id="UP000051645">
    <property type="component" value="Unassembled WGS sequence"/>
</dbReference>
<evidence type="ECO:0000259" key="3">
    <source>
        <dbReference type="Pfam" id="PF26334"/>
    </source>
</evidence>
<dbReference type="EMBL" id="JQAT01000006">
    <property type="protein sequence ID" value="KRN27706.1"/>
    <property type="molecule type" value="Genomic_DNA"/>
</dbReference>
<comment type="caution">
    <text evidence="5">The sequence shown here is derived from an EMBL/GenBank/DDBJ whole genome shotgun (WGS) entry which is preliminary data.</text>
</comment>
<keyword evidence="1" id="KW-0808">Transferase</keyword>
<dbReference type="InterPro" id="IPR058591">
    <property type="entry name" value="Gtf3_N"/>
</dbReference>
<evidence type="ECO:0000313" key="6">
    <source>
        <dbReference type="EMBL" id="KRN30329.1"/>
    </source>
</evidence>
<gene>
    <name evidence="5" type="ORF">IV38_GL001919</name>
    <name evidence="6" type="ORF">IV40_GL001918</name>
</gene>
<keyword evidence="7" id="KW-1185">Reference proteome</keyword>
<dbReference type="Proteomes" id="UP000051751">
    <property type="component" value="Unassembled WGS sequence"/>
</dbReference>